<evidence type="ECO:0000313" key="3">
    <source>
        <dbReference type="Proteomes" id="UP000735302"/>
    </source>
</evidence>
<evidence type="ECO:0000256" key="1">
    <source>
        <dbReference type="SAM" id="Phobius"/>
    </source>
</evidence>
<organism evidence="2 3">
    <name type="scientific">Plakobranchus ocellatus</name>
    <dbReference type="NCBI Taxonomy" id="259542"/>
    <lineage>
        <taxon>Eukaryota</taxon>
        <taxon>Metazoa</taxon>
        <taxon>Spiralia</taxon>
        <taxon>Lophotrochozoa</taxon>
        <taxon>Mollusca</taxon>
        <taxon>Gastropoda</taxon>
        <taxon>Heterobranchia</taxon>
        <taxon>Euthyneura</taxon>
        <taxon>Panpulmonata</taxon>
        <taxon>Sacoglossa</taxon>
        <taxon>Placobranchoidea</taxon>
        <taxon>Plakobranchidae</taxon>
        <taxon>Plakobranchus</taxon>
    </lineage>
</organism>
<keyword evidence="1" id="KW-0812">Transmembrane</keyword>
<reference evidence="2 3" key="1">
    <citation type="journal article" date="2021" name="Elife">
        <title>Chloroplast acquisition without the gene transfer in kleptoplastic sea slugs, Plakobranchus ocellatus.</title>
        <authorList>
            <person name="Maeda T."/>
            <person name="Takahashi S."/>
            <person name="Yoshida T."/>
            <person name="Shimamura S."/>
            <person name="Takaki Y."/>
            <person name="Nagai Y."/>
            <person name="Toyoda A."/>
            <person name="Suzuki Y."/>
            <person name="Arimoto A."/>
            <person name="Ishii H."/>
            <person name="Satoh N."/>
            <person name="Nishiyama T."/>
            <person name="Hasebe M."/>
            <person name="Maruyama T."/>
            <person name="Minagawa J."/>
            <person name="Obokata J."/>
            <person name="Shigenobu S."/>
        </authorList>
    </citation>
    <scope>NUCLEOTIDE SEQUENCE [LARGE SCALE GENOMIC DNA]</scope>
</reference>
<keyword evidence="1" id="KW-1133">Transmembrane helix</keyword>
<feature type="transmembrane region" description="Helical" evidence="1">
    <location>
        <begin position="59"/>
        <end position="83"/>
    </location>
</feature>
<protein>
    <submittedName>
        <fullName evidence="2">Uncharacterized protein</fullName>
    </submittedName>
</protein>
<dbReference type="EMBL" id="BLXT01003781">
    <property type="protein sequence ID" value="GFO06674.1"/>
    <property type="molecule type" value="Genomic_DNA"/>
</dbReference>
<keyword evidence="1" id="KW-0472">Membrane</keyword>
<proteinExistence type="predicted"/>
<comment type="caution">
    <text evidence="2">The sequence shown here is derived from an EMBL/GenBank/DDBJ whole genome shotgun (WGS) entry which is preliminary data.</text>
</comment>
<gene>
    <name evidence="2" type="ORF">PoB_003317900</name>
</gene>
<name>A0AAV4AKC9_9GAST</name>
<dbReference type="Proteomes" id="UP000735302">
    <property type="component" value="Unassembled WGS sequence"/>
</dbReference>
<sequence>MSWSFFLRKELKPFLVEVLRIVLDGSGDGGADANGDDGNGRGDGNGQGSGEGVVVLMEMVAVMVVAIVLVVVDAVVMIIMLIVMVMEIVAADQGGGWVDSPSDSGYAPLDFVRGSYVLHKLADSCSRCGPALRSVETVTGLSLFPADA</sequence>
<keyword evidence="3" id="KW-1185">Reference proteome</keyword>
<evidence type="ECO:0000313" key="2">
    <source>
        <dbReference type="EMBL" id="GFO06674.1"/>
    </source>
</evidence>
<accession>A0AAV4AKC9</accession>
<dbReference type="AlphaFoldDB" id="A0AAV4AKC9"/>